<dbReference type="Gene3D" id="3.30.70.1230">
    <property type="entry name" value="Nucleotide cyclase"/>
    <property type="match status" value="1"/>
</dbReference>
<keyword evidence="1" id="KW-1133">Transmembrane helix</keyword>
<dbReference type="Proteomes" id="UP000468901">
    <property type="component" value="Unassembled WGS sequence"/>
</dbReference>
<dbReference type="Pfam" id="PF00211">
    <property type="entry name" value="Guanylate_cyc"/>
    <property type="match status" value="1"/>
</dbReference>
<name>A0A6N6VFV7_9HYPH</name>
<keyword evidence="1" id="KW-0812">Transmembrane</keyword>
<sequence length="797" mass="86248">MRFSRASSRDDRLPDPRLCGIAAHKRLYLETCCSTMLQGPAGVGNDMTDLNDRVKRGLNWLAHLPSFYIATIALFLVGAIFLRISDPFPVKALRFIAFDAYQKIAPAKYDPSLPVRIVDIDEASLKRYGQWPWPRTVMAELRDKLAADGAAAVAFDVMFAEPDRTSLDRIAAALPKRAAEALTAAAGPLQSNDAIFAQSIARAPTVLAVTLNHAQSAPGLKSKAGFAIAGDDPRPFLQTFSGAVDNLPELDAGAQGLGSVNWIPDRDEVVRRVPLMFAKDGQIIPSLAAEALRVAQGASTFVLKASNASGETAFGQATGMNHVRIGQFEVPTDPDGAVWLKYRPSHPEAYIPAWRVISGEANPDDIAGRIIFVGTSAAGLIDLRATPLAQGVPGVEVHAQILEHILTGKFLTRPDYALPIELAIFAILGIGIATLLLKTSAIVAAPISLAIIAALPVGGWFAFVKAGLLFDPLYPAFCLFLIVAGGTVYLYRRTEQQRAEVRRAFGQYVSPTVVQELIAHPEKLVLGGEERELTILFCDVRNFTTISEGLTAIELTRFINELLTPLTDLVLASGGTVDKYMGDAIMAFWNAPLDDADHAHHACETARSIAAAMAPLNERWRAEATRLNRPFKDVRIGIGVNTGICCVGNLGSTQRFDYSAIGDEVNVSSRLEGLSKFYGVTTVVSEAAASKCPDIAYLELDLVQVKGRTKPSRLYTMVETLGCSADLYEELIADHTAMLTKYRSRQWDNAEAAIGVCRAKGVAALETLYNLLEGRIAEFRLTPPPDDWDGAFVATEK</sequence>
<feature type="transmembrane region" description="Helical" evidence="1">
    <location>
        <begin position="416"/>
        <end position="437"/>
    </location>
</feature>
<dbReference type="Pfam" id="PF05226">
    <property type="entry name" value="CHASE2"/>
    <property type="match status" value="1"/>
</dbReference>
<gene>
    <name evidence="3" type="ORF">F2P47_12465</name>
</gene>
<proteinExistence type="predicted"/>
<dbReference type="CDD" id="cd07302">
    <property type="entry name" value="CHD"/>
    <property type="match status" value="1"/>
</dbReference>
<dbReference type="InterPro" id="IPR007890">
    <property type="entry name" value="CHASE2"/>
</dbReference>
<dbReference type="EMBL" id="WESC01000010">
    <property type="protein sequence ID" value="KAB7739524.1"/>
    <property type="molecule type" value="Genomic_DNA"/>
</dbReference>
<accession>A0A6N6VFV7</accession>
<feature type="transmembrane region" description="Helical" evidence="1">
    <location>
        <begin position="442"/>
        <end position="461"/>
    </location>
</feature>
<keyword evidence="1" id="KW-0472">Membrane</keyword>
<dbReference type="AlphaFoldDB" id="A0A6N6VFV7"/>
<dbReference type="InterPro" id="IPR050697">
    <property type="entry name" value="Adenylyl/Guanylyl_Cyclase_3/4"/>
</dbReference>
<evidence type="ECO:0000313" key="4">
    <source>
        <dbReference type="Proteomes" id="UP000468901"/>
    </source>
</evidence>
<keyword evidence="4" id="KW-1185">Reference proteome</keyword>
<dbReference type="SMART" id="SM01080">
    <property type="entry name" value="CHASE2"/>
    <property type="match status" value="1"/>
</dbReference>
<feature type="domain" description="Guanylate cyclase" evidence="2">
    <location>
        <begin position="534"/>
        <end position="672"/>
    </location>
</feature>
<feature type="transmembrane region" description="Helical" evidence="1">
    <location>
        <begin position="473"/>
        <end position="491"/>
    </location>
</feature>
<evidence type="ECO:0000256" key="1">
    <source>
        <dbReference type="SAM" id="Phobius"/>
    </source>
</evidence>
<dbReference type="SUPFAM" id="SSF55073">
    <property type="entry name" value="Nucleotide cyclase"/>
    <property type="match status" value="1"/>
</dbReference>
<evidence type="ECO:0000259" key="2">
    <source>
        <dbReference type="PROSITE" id="PS50125"/>
    </source>
</evidence>
<dbReference type="InterPro" id="IPR001054">
    <property type="entry name" value="A/G_cyclase"/>
</dbReference>
<feature type="transmembrane region" description="Helical" evidence="1">
    <location>
        <begin position="60"/>
        <end position="82"/>
    </location>
</feature>
<dbReference type="SMART" id="SM00044">
    <property type="entry name" value="CYCc"/>
    <property type="match status" value="1"/>
</dbReference>
<dbReference type="PROSITE" id="PS50125">
    <property type="entry name" value="GUANYLATE_CYCLASE_2"/>
    <property type="match status" value="1"/>
</dbReference>
<dbReference type="GO" id="GO:0004016">
    <property type="term" value="F:adenylate cyclase activity"/>
    <property type="evidence" value="ECO:0007669"/>
    <property type="project" value="UniProtKB-ARBA"/>
</dbReference>
<evidence type="ECO:0000313" key="3">
    <source>
        <dbReference type="EMBL" id="KAB7739524.1"/>
    </source>
</evidence>
<dbReference type="GO" id="GO:0035556">
    <property type="term" value="P:intracellular signal transduction"/>
    <property type="evidence" value="ECO:0007669"/>
    <property type="project" value="InterPro"/>
</dbReference>
<protein>
    <submittedName>
        <fullName evidence="3">CHASE2 domain-containing protein</fullName>
    </submittedName>
</protein>
<dbReference type="PANTHER" id="PTHR43081">
    <property type="entry name" value="ADENYLATE CYCLASE, TERMINAL-DIFFERENTIATION SPECIFIC-RELATED"/>
    <property type="match status" value="1"/>
</dbReference>
<dbReference type="PANTHER" id="PTHR43081:SF1">
    <property type="entry name" value="ADENYLATE CYCLASE, TERMINAL-DIFFERENTIATION SPECIFIC"/>
    <property type="match status" value="1"/>
</dbReference>
<dbReference type="InterPro" id="IPR029787">
    <property type="entry name" value="Nucleotide_cyclase"/>
</dbReference>
<organism evidence="3 4">
    <name type="scientific">Parvibaculum sedimenti</name>
    <dbReference type="NCBI Taxonomy" id="2608632"/>
    <lineage>
        <taxon>Bacteria</taxon>
        <taxon>Pseudomonadati</taxon>
        <taxon>Pseudomonadota</taxon>
        <taxon>Alphaproteobacteria</taxon>
        <taxon>Hyphomicrobiales</taxon>
        <taxon>Parvibaculaceae</taxon>
        <taxon>Parvibaculum</taxon>
    </lineage>
</organism>
<reference evidence="3 4" key="1">
    <citation type="submission" date="2019-09" db="EMBL/GenBank/DDBJ databases">
        <title>Parvibaculum sedimenti sp. nov., isolated from sediment.</title>
        <authorList>
            <person name="Wang Y."/>
        </authorList>
    </citation>
    <scope>NUCLEOTIDE SEQUENCE [LARGE SCALE GENOMIC DNA]</scope>
    <source>
        <strain evidence="3 4">HXT-9</strain>
    </source>
</reference>
<dbReference type="GO" id="GO:0006171">
    <property type="term" value="P:cAMP biosynthetic process"/>
    <property type="evidence" value="ECO:0007669"/>
    <property type="project" value="TreeGrafter"/>
</dbReference>
<comment type="caution">
    <text evidence="3">The sequence shown here is derived from an EMBL/GenBank/DDBJ whole genome shotgun (WGS) entry which is preliminary data.</text>
</comment>